<dbReference type="SUPFAM" id="SSF53383">
    <property type="entry name" value="PLP-dependent transferases"/>
    <property type="match status" value="1"/>
</dbReference>
<dbReference type="PANTHER" id="PTHR43586">
    <property type="entry name" value="CYSTEINE DESULFURASE"/>
    <property type="match status" value="1"/>
</dbReference>
<dbReference type="InterPro" id="IPR015421">
    <property type="entry name" value="PyrdxlP-dep_Trfase_major"/>
</dbReference>
<reference evidence="4" key="2">
    <citation type="journal article" date="2022" name="Hortic Res">
        <title>The genome of Dioscorea zingiberensis sheds light on the biosynthesis, origin and evolution of the medicinally important diosgenin saponins.</title>
        <authorList>
            <person name="Li Y."/>
            <person name="Tan C."/>
            <person name="Li Z."/>
            <person name="Guo J."/>
            <person name="Li S."/>
            <person name="Chen X."/>
            <person name="Wang C."/>
            <person name="Dai X."/>
            <person name="Yang H."/>
            <person name="Song W."/>
            <person name="Hou L."/>
            <person name="Xu J."/>
            <person name="Tong Z."/>
            <person name="Xu A."/>
            <person name="Yuan X."/>
            <person name="Wang W."/>
            <person name="Yang Q."/>
            <person name="Chen L."/>
            <person name="Sun Z."/>
            <person name="Wang K."/>
            <person name="Pan B."/>
            <person name="Chen J."/>
            <person name="Bao Y."/>
            <person name="Liu F."/>
            <person name="Qi X."/>
            <person name="Gang D.R."/>
            <person name="Wen J."/>
            <person name="Li J."/>
        </authorList>
    </citation>
    <scope>NUCLEOTIDE SEQUENCE</scope>
    <source>
        <strain evidence="4">Dzin_1.0</strain>
    </source>
</reference>
<evidence type="ECO:0000313" key="5">
    <source>
        <dbReference type="Proteomes" id="UP001085076"/>
    </source>
</evidence>
<feature type="region of interest" description="Disordered" evidence="2">
    <location>
        <begin position="134"/>
        <end position="217"/>
    </location>
</feature>
<dbReference type="EMBL" id="JAGGNH010000001">
    <property type="protein sequence ID" value="KAJ0985513.1"/>
    <property type="molecule type" value="Genomic_DNA"/>
</dbReference>
<keyword evidence="1" id="KW-0663">Pyridoxal phosphate</keyword>
<evidence type="ECO:0000313" key="4">
    <source>
        <dbReference type="EMBL" id="KAJ0985513.1"/>
    </source>
</evidence>
<reference evidence="4" key="1">
    <citation type="submission" date="2021-03" db="EMBL/GenBank/DDBJ databases">
        <authorList>
            <person name="Li Z."/>
            <person name="Yang C."/>
        </authorList>
    </citation>
    <scope>NUCLEOTIDE SEQUENCE</scope>
    <source>
        <strain evidence="4">Dzin_1.0</strain>
        <tissue evidence="4">Leaf</tissue>
    </source>
</reference>
<dbReference type="AlphaFoldDB" id="A0A9D5D5H5"/>
<organism evidence="4 5">
    <name type="scientific">Dioscorea zingiberensis</name>
    <dbReference type="NCBI Taxonomy" id="325984"/>
    <lineage>
        <taxon>Eukaryota</taxon>
        <taxon>Viridiplantae</taxon>
        <taxon>Streptophyta</taxon>
        <taxon>Embryophyta</taxon>
        <taxon>Tracheophyta</taxon>
        <taxon>Spermatophyta</taxon>
        <taxon>Magnoliopsida</taxon>
        <taxon>Liliopsida</taxon>
        <taxon>Dioscoreales</taxon>
        <taxon>Dioscoreaceae</taxon>
        <taxon>Dioscorea</taxon>
    </lineage>
</organism>
<dbReference type="Pfam" id="PF00266">
    <property type="entry name" value="Aminotran_5"/>
    <property type="match status" value="1"/>
</dbReference>
<dbReference type="OrthoDB" id="420046at2759"/>
<evidence type="ECO:0000256" key="2">
    <source>
        <dbReference type="SAM" id="MobiDB-lite"/>
    </source>
</evidence>
<dbReference type="PANTHER" id="PTHR43586:SF8">
    <property type="entry name" value="CYSTEINE DESULFURASE 1, CHLOROPLASTIC"/>
    <property type="match status" value="1"/>
</dbReference>
<accession>A0A9D5D5H5</accession>
<feature type="compositionally biased region" description="Basic residues" evidence="2">
    <location>
        <begin position="160"/>
        <end position="172"/>
    </location>
</feature>
<protein>
    <recommendedName>
        <fullName evidence="3">Aminotransferase class V domain-containing protein</fullName>
    </recommendedName>
</protein>
<dbReference type="InterPro" id="IPR000192">
    <property type="entry name" value="Aminotrans_V_dom"/>
</dbReference>
<comment type="caution">
    <text evidence="4">The sequence shown here is derived from an EMBL/GenBank/DDBJ whole genome shotgun (WGS) entry which is preliminary data.</text>
</comment>
<sequence>MGSFKLEAWGRVSQRTGASLKYIGLTKEQVPDVDQLKKLLSKKTKLVVTHHVSNTLASVLPIDQIVLWSRDVGAKVLVDACQSVPHMPVDVQKLNADFLVALSHKRRPVSFYHQYGLVKQRAASRIKVSERQLGGAHCGAAGRRRTLGGRDQLPDAGRAAHSRSRREARKGRQAQPLVGRDAAFECRTGRVGVAGGAGPGDDGEGHEPGRRLADQGR</sequence>
<feature type="domain" description="Aminotransferase class V" evidence="3">
    <location>
        <begin position="6"/>
        <end position="105"/>
    </location>
</feature>
<evidence type="ECO:0000259" key="3">
    <source>
        <dbReference type="Pfam" id="PF00266"/>
    </source>
</evidence>
<feature type="compositionally biased region" description="Basic and acidic residues" evidence="2">
    <location>
        <begin position="203"/>
        <end position="217"/>
    </location>
</feature>
<name>A0A9D5D5H5_9LILI</name>
<dbReference type="InterPro" id="IPR015424">
    <property type="entry name" value="PyrdxlP-dep_Trfase"/>
</dbReference>
<evidence type="ECO:0000256" key="1">
    <source>
        <dbReference type="ARBA" id="ARBA00022898"/>
    </source>
</evidence>
<keyword evidence="5" id="KW-1185">Reference proteome</keyword>
<dbReference type="Proteomes" id="UP001085076">
    <property type="component" value="Miscellaneous, Linkage group lg01"/>
</dbReference>
<proteinExistence type="predicted"/>
<gene>
    <name evidence="4" type="ORF">J5N97_003869</name>
</gene>
<dbReference type="Gene3D" id="3.40.640.10">
    <property type="entry name" value="Type I PLP-dependent aspartate aminotransferase-like (Major domain)"/>
    <property type="match status" value="1"/>
</dbReference>